<accession>A0A810MSJ3</accession>
<sequence length="384" mass="39886">MGTDVIVVGLGSMGAATAHQLASRGIRVVGVDRYTPPHTNGAHAGGSRIIRLAYAEGAAYVPLLRRAYELWAEIEQASGADLLTPTGGLMLGRPNSSTVAGALASARIHGLAHELLDAAEIRRRFPVFAPDDDEVGVYEEVAGFVRPEATVGTLLDLAGRAGADLRYGVRVTGWSAGPGGVTVRADEGELTAARLVLCPGAGAGELIADLNIPLRVERRVQHFWPVTDTGFALGRCPIWLWESAAGAVAYGFPGAEPAAGSGHRGLVVKTGVHVDPAGVPRSDLGPAEPAEAGRAAELLAPLLPAVASAGQPDGTPCLYTLTPDEHFVVGRHPRHEAVTVAAGFSGHGFKFVPVIGEIVADLAQHGATRHDIDLFAPNRFEVPA</sequence>
<comment type="cofactor">
    <cofactor evidence="1">
        <name>FAD</name>
        <dbReference type="ChEBI" id="CHEBI:57692"/>
    </cofactor>
</comment>
<dbReference type="RefSeq" id="WP_212821965.1">
    <property type="nucleotide sequence ID" value="NZ_AP023359.1"/>
</dbReference>
<dbReference type="GO" id="GO:0050660">
    <property type="term" value="F:flavin adenine dinucleotide binding"/>
    <property type="evidence" value="ECO:0007669"/>
    <property type="project" value="InterPro"/>
</dbReference>
<keyword evidence="4" id="KW-0560">Oxidoreductase</keyword>
<evidence type="ECO:0000256" key="3">
    <source>
        <dbReference type="ARBA" id="ARBA00022827"/>
    </source>
</evidence>
<evidence type="ECO:0000259" key="5">
    <source>
        <dbReference type="Pfam" id="PF01266"/>
    </source>
</evidence>
<keyword evidence="2" id="KW-0285">Flavoprotein</keyword>
<reference evidence="6" key="1">
    <citation type="submission" date="2020-08" db="EMBL/GenBank/DDBJ databases">
        <title>Whole genome shotgun sequence of Polymorphospora rubra NBRC 101157.</title>
        <authorList>
            <person name="Komaki H."/>
            <person name="Tamura T."/>
        </authorList>
    </citation>
    <scope>NUCLEOTIDE SEQUENCE</scope>
    <source>
        <strain evidence="6">NBRC 101157</strain>
    </source>
</reference>
<organism evidence="6 7">
    <name type="scientific">Polymorphospora rubra</name>
    <dbReference type="NCBI Taxonomy" id="338584"/>
    <lineage>
        <taxon>Bacteria</taxon>
        <taxon>Bacillati</taxon>
        <taxon>Actinomycetota</taxon>
        <taxon>Actinomycetes</taxon>
        <taxon>Micromonosporales</taxon>
        <taxon>Micromonosporaceae</taxon>
        <taxon>Polymorphospora</taxon>
    </lineage>
</organism>
<gene>
    <name evidence="6" type="primary">solA</name>
    <name evidence="6" type="ORF">Prubr_09430</name>
</gene>
<dbReference type="KEGG" id="pry:Prubr_09430"/>
<feature type="domain" description="FAD dependent oxidoreductase" evidence="5">
    <location>
        <begin position="4"/>
        <end position="362"/>
    </location>
</feature>
<dbReference type="Pfam" id="PF01266">
    <property type="entry name" value="DAO"/>
    <property type="match status" value="1"/>
</dbReference>
<dbReference type="PANTHER" id="PTHR10961">
    <property type="entry name" value="PEROXISOMAL SARCOSINE OXIDASE"/>
    <property type="match status" value="1"/>
</dbReference>
<dbReference type="AlphaFoldDB" id="A0A810MSJ3"/>
<dbReference type="GO" id="GO:0008115">
    <property type="term" value="F:sarcosine oxidase activity"/>
    <property type="evidence" value="ECO:0007669"/>
    <property type="project" value="TreeGrafter"/>
</dbReference>
<dbReference type="Gene3D" id="3.50.50.60">
    <property type="entry name" value="FAD/NAD(P)-binding domain"/>
    <property type="match status" value="1"/>
</dbReference>
<evidence type="ECO:0000256" key="2">
    <source>
        <dbReference type="ARBA" id="ARBA00022630"/>
    </source>
</evidence>
<dbReference type="Gene3D" id="3.30.9.10">
    <property type="entry name" value="D-Amino Acid Oxidase, subunit A, domain 2"/>
    <property type="match status" value="1"/>
</dbReference>
<dbReference type="Proteomes" id="UP000680866">
    <property type="component" value="Chromosome"/>
</dbReference>
<dbReference type="SUPFAM" id="SSF51905">
    <property type="entry name" value="FAD/NAD(P)-binding domain"/>
    <property type="match status" value="1"/>
</dbReference>
<dbReference type="PANTHER" id="PTHR10961:SF7">
    <property type="entry name" value="FAD DEPENDENT OXIDOREDUCTASE DOMAIN-CONTAINING PROTEIN"/>
    <property type="match status" value="1"/>
</dbReference>
<keyword evidence="3" id="KW-0274">FAD</keyword>
<name>A0A810MSJ3_9ACTN</name>
<protein>
    <submittedName>
        <fullName evidence="6">N-methyltryptophan oxidase</fullName>
    </submittedName>
</protein>
<evidence type="ECO:0000313" key="7">
    <source>
        <dbReference type="Proteomes" id="UP000680866"/>
    </source>
</evidence>
<keyword evidence="7" id="KW-1185">Reference proteome</keyword>
<evidence type="ECO:0000313" key="6">
    <source>
        <dbReference type="EMBL" id="BCJ63922.1"/>
    </source>
</evidence>
<evidence type="ECO:0000256" key="1">
    <source>
        <dbReference type="ARBA" id="ARBA00001974"/>
    </source>
</evidence>
<dbReference type="InterPro" id="IPR036188">
    <property type="entry name" value="FAD/NAD-bd_sf"/>
</dbReference>
<evidence type="ECO:0000256" key="4">
    <source>
        <dbReference type="ARBA" id="ARBA00023002"/>
    </source>
</evidence>
<dbReference type="InterPro" id="IPR045170">
    <property type="entry name" value="MTOX"/>
</dbReference>
<dbReference type="InterPro" id="IPR006076">
    <property type="entry name" value="FAD-dep_OxRdtase"/>
</dbReference>
<dbReference type="SUPFAM" id="SSF54373">
    <property type="entry name" value="FAD-linked reductases, C-terminal domain"/>
    <property type="match status" value="1"/>
</dbReference>
<dbReference type="EMBL" id="AP023359">
    <property type="protein sequence ID" value="BCJ63922.1"/>
    <property type="molecule type" value="Genomic_DNA"/>
</dbReference>
<proteinExistence type="predicted"/>
<dbReference type="NCBIfam" id="NF008425">
    <property type="entry name" value="PRK11259.1"/>
    <property type="match status" value="1"/>
</dbReference>